<dbReference type="Proteomes" id="UP001157440">
    <property type="component" value="Unassembled WGS sequence"/>
</dbReference>
<keyword evidence="3" id="KW-1185">Reference proteome</keyword>
<accession>A0AA37TFW8</accession>
<reference evidence="3" key="1">
    <citation type="journal article" date="2019" name="Int. J. Syst. Evol. Microbiol.">
        <title>The Global Catalogue of Microorganisms (GCM) 10K type strain sequencing project: providing services to taxonomists for standard genome sequencing and annotation.</title>
        <authorList>
            <consortium name="The Broad Institute Genomics Platform"/>
            <consortium name="The Broad Institute Genome Sequencing Center for Infectious Disease"/>
            <person name="Wu L."/>
            <person name="Ma J."/>
        </authorList>
    </citation>
    <scope>NUCLEOTIDE SEQUENCE [LARGE SCALE GENOMIC DNA]</scope>
    <source>
        <strain evidence="3">NBRC 103632</strain>
    </source>
</reference>
<feature type="region of interest" description="Disordered" evidence="1">
    <location>
        <begin position="1"/>
        <end position="23"/>
    </location>
</feature>
<evidence type="ECO:0000313" key="3">
    <source>
        <dbReference type="Proteomes" id="UP001157440"/>
    </source>
</evidence>
<evidence type="ECO:0000313" key="2">
    <source>
        <dbReference type="EMBL" id="GLS73161.1"/>
    </source>
</evidence>
<sequence length="65" mass="7142">MGDHLRDQGGDGFRQGKRRGRGIIRIGAEQAGRVRHRPRHSLRRDALRHEASDGFAEAVEIGAGA</sequence>
<organism evidence="2 3">
    <name type="scientific">Methylobacterium tardum</name>
    <dbReference type="NCBI Taxonomy" id="374432"/>
    <lineage>
        <taxon>Bacteria</taxon>
        <taxon>Pseudomonadati</taxon>
        <taxon>Pseudomonadota</taxon>
        <taxon>Alphaproteobacteria</taxon>
        <taxon>Hyphomicrobiales</taxon>
        <taxon>Methylobacteriaceae</taxon>
        <taxon>Methylobacterium</taxon>
    </lineage>
</organism>
<dbReference type="EMBL" id="BSPL01000024">
    <property type="protein sequence ID" value="GLS73161.1"/>
    <property type="molecule type" value="Genomic_DNA"/>
</dbReference>
<dbReference type="AlphaFoldDB" id="A0AA37TFW8"/>
<gene>
    <name evidence="2" type="ORF">GCM10007890_51760</name>
</gene>
<name>A0AA37TFW8_9HYPH</name>
<proteinExistence type="predicted"/>
<evidence type="ECO:0000256" key="1">
    <source>
        <dbReference type="SAM" id="MobiDB-lite"/>
    </source>
</evidence>
<comment type="caution">
    <text evidence="2">The sequence shown here is derived from an EMBL/GenBank/DDBJ whole genome shotgun (WGS) entry which is preliminary data.</text>
</comment>
<protein>
    <submittedName>
        <fullName evidence="2">Uncharacterized protein</fullName>
    </submittedName>
</protein>